<sequence>MPGEPLHIDIKKLDRFDKVDHRITGDRTQGARNVGWEYVFVAVDDLSRIAFTKTYSDKKQASAVDFVRQAARYFDALHVPIQHAAAGPAPPPST</sequence>
<dbReference type="SUPFAM" id="SSF53098">
    <property type="entry name" value="Ribonuclease H-like"/>
    <property type="match status" value="1"/>
</dbReference>
<gene>
    <name evidence="1" type="ORF">M8A51_22400</name>
</gene>
<dbReference type="InterPro" id="IPR012337">
    <property type="entry name" value="RNaseH-like_sf"/>
</dbReference>
<name>A0ABT0YV55_9BURK</name>
<dbReference type="Gene3D" id="3.30.420.10">
    <property type="entry name" value="Ribonuclease H-like superfamily/Ribonuclease H"/>
    <property type="match status" value="1"/>
</dbReference>
<evidence type="ECO:0000313" key="1">
    <source>
        <dbReference type="EMBL" id="MCM5682289.1"/>
    </source>
</evidence>
<evidence type="ECO:0008006" key="3">
    <source>
        <dbReference type="Google" id="ProtNLM"/>
    </source>
</evidence>
<protein>
    <recommendedName>
        <fullName evidence="3">Integrase core domain-containing protein</fullName>
    </recommendedName>
</protein>
<dbReference type="EMBL" id="JAMKFE010000017">
    <property type="protein sequence ID" value="MCM5682289.1"/>
    <property type="molecule type" value="Genomic_DNA"/>
</dbReference>
<comment type="caution">
    <text evidence="1">The sequence shown here is derived from an EMBL/GenBank/DDBJ whole genome shotgun (WGS) entry which is preliminary data.</text>
</comment>
<keyword evidence="2" id="KW-1185">Reference proteome</keyword>
<dbReference type="Proteomes" id="UP001165541">
    <property type="component" value="Unassembled WGS sequence"/>
</dbReference>
<dbReference type="InterPro" id="IPR036397">
    <property type="entry name" value="RNaseH_sf"/>
</dbReference>
<organism evidence="1 2">
    <name type="scientific">Caldimonas mangrovi</name>
    <dbReference type="NCBI Taxonomy" id="2944811"/>
    <lineage>
        <taxon>Bacteria</taxon>
        <taxon>Pseudomonadati</taxon>
        <taxon>Pseudomonadota</taxon>
        <taxon>Betaproteobacteria</taxon>
        <taxon>Burkholderiales</taxon>
        <taxon>Sphaerotilaceae</taxon>
        <taxon>Caldimonas</taxon>
    </lineage>
</organism>
<accession>A0ABT0YV55</accession>
<dbReference type="RefSeq" id="WP_251780771.1">
    <property type="nucleotide sequence ID" value="NZ_JAMKFE010000017.1"/>
</dbReference>
<evidence type="ECO:0000313" key="2">
    <source>
        <dbReference type="Proteomes" id="UP001165541"/>
    </source>
</evidence>
<reference evidence="1" key="1">
    <citation type="submission" date="2022-05" db="EMBL/GenBank/DDBJ databases">
        <title>Schlegelella sp. nov., isolated from mangrove soil.</title>
        <authorList>
            <person name="Liu Y."/>
            <person name="Ge X."/>
            <person name="Liu W."/>
        </authorList>
    </citation>
    <scope>NUCLEOTIDE SEQUENCE</scope>
    <source>
        <strain evidence="1">S2-27</strain>
    </source>
</reference>
<proteinExistence type="predicted"/>